<proteinExistence type="predicted"/>
<dbReference type="Gene3D" id="3.10.450.50">
    <property type="match status" value="1"/>
</dbReference>
<name>A0A8J7KDG4_9FLAO</name>
<dbReference type="AlphaFoldDB" id="A0A8J7KDG4"/>
<dbReference type="EMBL" id="JADGIK010000004">
    <property type="protein sequence ID" value="MBF0597286.1"/>
    <property type="molecule type" value="Genomic_DNA"/>
</dbReference>
<dbReference type="Proteomes" id="UP000608754">
    <property type="component" value="Unassembled WGS sequence"/>
</dbReference>
<evidence type="ECO:0000313" key="2">
    <source>
        <dbReference type="Proteomes" id="UP000608754"/>
    </source>
</evidence>
<dbReference type="SUPFAM" id="SSF54427">
    <property type="entry name" value="NTF2-like"/>
    <property type="match status" value="1"/>
</dbReference>
<gene>
    <name evidence="1" type="ORF">IM532_07475</name>
</gene>
<protein>
    <submittedName>
        <fullName evidence="1">Uncharacterized protein</fullName>
    </submittedName>
</protein>
<accession>A0A8J7KDG4</accession>
<dbReference type="InterPro" id="IPR032710">
    <property type="entry name" value="NTF2-like_dom_sf"/>
</dbReference>
<sequence length="168" mass="19896">MKFKVLLLVGASIIFSCQKKSDNSKTEEIARKYFEVYSARADYNQMKSFYNDSVLYENVIQNTSLNKYESGYVLNTLFAFNDKDLAYENNQMFTVDEYISNDSMVVVNGHFNTYSYNGFQFSPMKFTTYLYFDENYKIKKQVDWFNYPIGDLIELYDLEQSKNIDVEK</sequence>
<dbReference type="PROSITE" id="PS51257">
    <property type="entry name" value="PROKAR_LIPOPROTEIN"/>
    <property type="match status" value="1"/>
</dbReference>
<keyword evidence="2" id="KW-1185">Reference proteome</keyword>
<comment type="caution">
    <text evidence="1">The sequence shown here is derived from an EMBL/GenBank/DDBJ whole genome shotgun (WGS) entry which is preliminary data.</text>
</comment>
<organism evidence="1 2">
    <name type="scientific">Faecalibacter rhinopitheci</name>
    <dbReference type="NCBI Taxonomy" id="2779678"/>
    <lineage>
        <taxon>Bacteria</taxon>
        <taxon>Pseudomonadati</taxon>
        <taxon>Bacteroidota</taxon>
        <taxon>Flavobacteriia</taxon>
        <taxon>Flavobacteriales</taxon>
        <taxon>Weeksellaceae</taxon>
        <taxon>Faecalibacter</taxon>
    </lineage>
</organism>
<reference evidence="1" key="1">
    <citation type="submission" date="2020-10" db="EMBL/GenBank/DDBJ databases">
        <authorList>
            <person name="Lu T."/>
            <person name="Wang Q."/>
            <person name="Han X."/>
        </authorList>
    </citation>
    <scope>NUCLEOTIDE SEQUENCE</scope>
    <source>
        <strain evidence="1">WQ 117</strain>
    </source>
</reference>
<evidence type="ECO:0000313" key="1">
    <source>
        <dbReference type="EMBL" id="MBF0597286.1"/>
    </source>
</evidence>
<dbReference type="RefSeq" id="WP_194182833.1">
    <property type="nucleotide sequence ID" value="NZ_JADGIK010000004.1"/>
</dbReference>